<keyword evidence="2" id="KW-1185">Reference proteome</keyword>
<dbReference type="RefSeq" id="WP_345005000.1">
    <property type="nucleotide sequence ID" value="NZ_BAABCY010000033.1"/>
</dbReference>
<organism evidence="1 2">
    <name type="scientific">Snuella lapsa</name>
    <dbReference type="NCBI Taxonomy" id="870481"/>
    <lineage>
        <taxon>Bacteria</taxon>
        <taxon>Pseudomonadati</taxon>
        <taxon>Bacteroidota</taxon>
        <taxon>Flavobacteriia</taxon>
        <taxon>Flavobacteriales</taxon>
        <taxon>Flavobacteriaceae</taxon>
        <taxon>Snuella</taxon>
    </lineage>
</organism>
<protein>
    <submittedName>
        <fullName evidence="1">Lactose 3-dehydrogenase subunit gamma LacC</fullName>
    </submittedName>
</protein>
<proteinExistence type="predicted"/>
<evidence type="ECO:0000313" key="1">
    <source>
        <dbReference type="EMBL" id="GAA3563194.1"/>
    </source>
</evidence>
<dbReference type="Pfam" id="PF13618">
    <property type="entry name" value="Gluconate_2-dh3"/>
    <property type="match status" value="1"/>
</dbReference>
<dbReference type="PROSITE" id="PS51257">
    <property type="entry name" value="PROKAR_LIPOPROTEIN"/>
    <property type="match status" value="1"/>
</dbReference>
<dbReference type="Proteomes" id="UP001500954">
    <property type="component" value="Unassembled WGS sequence"/>
</dbReference>
<name>A0ABP6X936_9FLAO</name>
<reference evidence="2" key="1">
    <citation type="journal article" date="2019" name="Int. J. Syst. Evol. Microbiol.">
        <title>The Global Catalogue of Microorganisms (GCM) 10K type strain sequencing project: providing services to taxonomists for standard genome sequencing and annotation.</title>
        <authorList>
            <consortium name="The Broad Institute Genomics Platform"/>
            <consortium name="The Broad Institute Genome Sequencing Center for Infectious Disease"/>
            <person name="Wu L."/>
            <person name="Ma J."/>
        </authorList>
    </citation>
    <scope>NUCLEOTIDE SEQUENCE [LARGE SCALE GENOMIC DNA]</scope>
    <source>
        <strain evidence="2">JCM 17111</strain>
    </source>
</reference>
<comment type="caution">
    <text evidence="1">The sequence shown here is derived from an EMBL/GenBank/DDBJ whole genome shotgun (WGS) entry which is preliminary data.</text>
</comment>
<dbReference type="EMBL" id="BAABCY010000033">
    <property type="protein sequence ID" value="GAA3563194.1"/>
    <property type="molecule type" value="Genomic_DNA"/>
</dbReference>
<gene>
    <name evidence="1" type="primary">lacC_2</name>
    <name evidence="1" type="ORF">GCM10022395_12260</name>
</gene>
<accession>A0ABP6X936</accession>
<evidence type="ECO:0000313" key="2">
    <source>
        <dbReference type="Proteomes" id="UP001500954"/>
    </source>
</evidence>
<dbReference type="InterPro" id="IPR027056">
    <property type="entry name" value="Gluconate_2DH_su3"/>
</dbReference>
<sequence length="202" mass="22451">MNRRDVLKNLGLSIGYAVATPSVMSLLQSCKTEIDEWKPVFFSADESVVVRNIIDLILPTTTKSPGALDVNVPEFLDLYIHKTYDNKQQESYKEGLSHLLKALQVTDQGTGFLKTGDYDTLLAKYLKAEKALQDKYKSHNKDGDNHDAMTFKALDKLRSVAVWSYKTSKEIGLNVLSYDPIPGSQKGCISVEEATGGKAWSL</sequence>